<dbReference type="InterPro" id="IPR036901">
    <property type="entry name" value="Asp/Orn_carbamoylTrfase_sf"/>
</dbReference>
<organism evidence="10 11">
    <name type="scientific">Lactobacillus helveticus</name>
    <name type="common">Lactobacillus suntoryeus</name>
    <dbReference type="NCBI Taxonomy" id="1587"/>
    <lineage>
        <taxon>Bacteria</taxon>
        <taxon>Bacillati</taxon>
        <taxon>Bacillota</taxon>
        <taxon>Bacilli</taxon>
        <taxon>Lactobacillales</taxon>
        <taxon>Lactobacillaceae</taxon>
        <taxon>Lactobacillus</taxon>
    </lineage>
</organism>
<dbReference type="AlphaFoldDB" id="A0A3S8S9D5"/>
<dbReference type="InterPro" id="IPR002292">
    <property type="entry name" value="Orn/put_carbamltrans"/>
</dbReference>
<evidence type="ECO:0000256" key="6">
    <source>
        <dbReference type="ARBA" id="ARBA00048772"/>
    </source>
</evidence>
<feature type="domain" description="Aspartate/ornithine carbamoyltransferase Asp/Orn-binding" evidence="8">
    <location>
        <begin position="157"/>
        <end position="331"/>
    </location>
</feature>
<evidence type="ECO:0000259" key="9">
    <source>
        <dbReference type="Pfam" id="PF02729"/>
    </source>
</evidence>
<dbReference type="PANTHER" id="PTHR45753">
    <property type="entry name" value="ORNITHINE CARBAMOYLTRANSFERASE, MITOCHONDRIAL"/>
    <property type="match status" value="1"/>
</dbReference>
<feature type="binding site" evidence="7">
    <location>
        <begin position="60"/>
        <end position="63"/>
    </location>
    <ligand>
        <name>carbamoyl phosphate</name>
        <dbReference type="ChEBI" id="CHEBI:58228"/>
    </ligand>
</feature>
<dbReference type="GeneID" id="99756397"/>
<proteinExistence type="inferred from homology"/>
<gene>
    <name evidence="10" type="primary">arcB</name>
    <name evidence="10" type="ORF">LH5_00217</name>
</gene>
<dbReference type="Pfam" id="PF00185">
    <property type="entry name" value="OTCace"/>
    <property type="match status" value="1"/>
</dbReference>
<dbReference type="GO" id="GO:0019240">
    <property type="term" value="P:citrulline biosynthetic process"/>
    <property type="evidence" value="ECO:0007669"/>
    <property type="project" value="TreeGrafter"/>
</dbReference>
<sequence length="346" mass="38917">MKYLQNVFQGRSLLKCKDYTPAELNYLIDFALHLKELKKENIPHEYLKGKNIALLFEKSSTRTRSAFVVACNDLGANPEYMGAGEIHLGKKESIEDTAKVLGSMFDGIEYRGFAQKDVEDLAKYSGVPVWNGLTDKWHPTQMLADFMTIKEKFGHLKGLTLAYVGDGRDNVANSLLVAGSMLGVNVHIVTPKPLFTHPDVQKIAEGFAKDSGSRNLITDDIEQGVKGANIIYTDVWVSMGENDWSERIKLLKPYTVTMKMMYMTGTPDDQLIFMHCLPAFHDRTTKVGEEIYEKYGLSEMEVTDEVFNSQYAWQFTEAENRLHSIKAIMAATLGNLFIPSVDEGSK</sequence>
<dbReference type="GO" id="GO:0004585">
    <property type="term" value="F:ornithine carbamoyltransferase activity"/>
    <property type="evidence" value="ECO:0007669"/>
    <property type="project" value="UniProtKB-UniRule"/>
</dbReference>
<evidence type="ECO:0000313" key="11">
    <source>
        <dbReference type="Proteomes" id="UP000267945"/>
    </source>
</evidence>
<comment type="catalytic activity">
    <reaction evidence="6 7">
        <text>carbamoyl phosphate + L-ornithine = L-citrulline + phosphate + H(+)</text>
        <dbReference type="Rhea" id="RHEA:19513"/>
        <dbReference type="ChEBI" id="CHEBI:15378"/>
        <dbReference type="ChEBI" id="CHEBI:43474"/>
        <dbReference type="ChEBI" id="CHEBI:46911"/>
        <dbReference type="ChEBI" id="CHEBI:57743"/>
        <dbReference type="ChEBI" id="CHEBI:58228"/>
        <dbReference type="EC" id="2.1.3.3"/>
    </reaction>
</comment>
<dbReference type="PRINTS" id="PR00102">
    <property type="entry name" value="OTCASE"/>
</dbReference>
<dbReference type="InterPro" id="IPR006130">
    <property type="entry name" value="Asp/Orn_carbamoylTrfase"/>
</dbReference>
<feature type="binding site" evidence="7">
    <location>
        <position position="170"/>
    </location>
    <ligand>
        <name>L-ornithine</name>
        <dbReference type="ChEBI" id="CHEBI:46911"/>
    </ligand>
</feature>
<feature type="domain" description="Aspartate/ornithine carbamoyltransferase carbamoyl-P binding" evidence="9">
    <location>
        <begin position="11"/>
        <end position="151"/>
    </location>
</feature>
<dbReference type="PROSITE" id="PS00097">
    <property type="entry name" value="CARBAMOYLTRANSFERASE"/>
    <property type="match status" value="1"/>
</dbReference>
<feature type="binding site" evidence="7">
    <location>
        <begin position="276"/>
        <end position="277"/>
    </location>
    <ligand>
        <name>carbamoyl phosphate</name>
        <dbReference type="ChEBI" id="CHEBI:58228"/>
    </ligand>
</feature>
<dbReference type="InterPro" id="IPR006131">
    <property type="entry name" value="Asp_carbamoyltransf_Asp/Orn-bd"/>
</dbReference>
<dbReference type="PRINTS" id="PR00100">
    <property type="entry name" value="AOTCASE"/>
</dbReference>
<feature type="binding site" evidence="7">
    <location>
        <position position="321"/>
    </location>
    <ligand>
        <name>carbamoyl phosphate</name>
        <dbReference type="ChEBI" id="CHEBI:58228"/>
    </ligand>
</feature>
<feature type="binding site" evidence="7">
    <location>
        <begin position="138"/>
        <end position="141"/>
    </location>
    <ligand>
        <name>carbamoyl phosphate</name>
        <dbReference type="ChEBI" id="CHEBI:58228"/>
    </ligand>
</feature>
<comment type="subcellular location">
    <subcellularLocation>
        <location evidence="1 7">Cytoplasm</location>
    </subcellularLocation>
</comment>
<protein>
    <recommendedName>
        <fullName evidence="3 7">Ornithine carbamoyltransferase</fullName>
        <shortName evidence="7">OTCase</shortName>
        <ecNumber evidence="3 7">2.1.3.3</ecNumber>
    </recommendedName>
</protein>
<dbReference type="GO" id="GO:0042450">
    <property type="term" value="P:L-arginine biosynthetic process via ornithine"/>
    <property type="evidence" value="ECO:0007669"/>
    <property type="project" value="UniProtKB-UniRule"/>
</dbReference>
<comment type="caution">
    <text evidence="7">Lacks conserved residue(s) required for the propagation of feature annotation.</text>
</comment>
<evidence type="ECO:0000256" key="5">
    <source>
        <dbReference type="ARBA" id="ARBA00022679"/>
    </source>
</evidence>
<dbReference type="InterPro" id="IPR024904">
    <property type="entry name" value="OTCase_ArgI"/>
</dbReference>
<comment type="similarity">
    <text evidence="2 7">Belongs to the aspartate/ornithine carbamoyltransferase superfamily. OTCase family.</text>
</comment>
<dbReference type="GO" id="GO:0016597">
    <property type="term" value="F:amino acid binding"/>
    <property type="evidence" value="ECO:0007669"/>
    <property type="project" value="InterPro"/>
</dbReference>
<feature type="binding site" evidence="7">
    <location>
        <begin position="238"/>
        <end position="239"/>
    </location>
    <ligand>
        <name>L-ornithine</name>
        <dbReference type="ChEBI" id="CHEBI:46911"/>
    </ligand>
</feature>
<evidence type="ECO:0000256" key="3">
    <source>
        <dbReference type="ARBA" id="ARBA00013007"/>
    </source>
</evidence>
<keyword evidence="5 7" id="KW-0808">Transferase</keyword>
<dbReference type="HAMAP" id="MF_01109">
    <property type="entry name" value="OTCase"/>
    <property type="match status" value="1"/>
</dbReference>
<dbReference type="SUPFAM" id="SSF53671">
    <property type="entry name" value="Aspartate/ornithine carbamoyltransferase"/>
    <property type="match status" value="1"/>
</dbReference>
<dbReference type="Gene3D" id="3.40.50.1370">
    <property type="entry name" value="Aspartate/ornithine carbamoyltransferase"/>
    <property type="match status" value="2"/>
</dbReference>
<dbReference type="Proteomes" id="UP000267945">
    <property type="component" value="Chromosome"/>
</dbReference>
<evidence type="ECO:0000256" key="4">
    <source>
        <dbReference type="ARBA" id="ARBA00022490"/>
    </source>
</evidence>
<feature type="binding site" evidence="7">
    <location>
        <position position="111"/>
    </location>
    <ligand>
        <name>carbamoyl phosphate</name>
        <dbReference type="ChEBI" id="CHEBI:58228"/>
    </ligand>
</feature>
<dbReference type="EMBL" id="CP019581">
    <property type="protein sequence ID" value="AZK90478.1"/>
    <property type="molecule type" value="Genomic_DNA"/>
</dbReference>
<name>A0A3S8S9D5_LACHE</name>
<evidence type="ECO:0000256" key="2">
    <source>
        <dbReference type="ARBA" id="ARBA00007805"/>
    </source>
</evidence>
<keyword evidence="4 7" id="KW-0963">Cytoplasm</keyword>
<dbReference type="GO" id="GO:0005737">
    <property type="term" value="C:cytoplasm"/>
    <property type="evidence" value="ECO:0007669"/>
    <property type="project" value="UniProtKB-SubCell"/>
</dbReference>
<accession>A0A3S8S9D5</accession>
<dbReference type="EC" id="2.1.3.3" evidence="3 7"/>
<dbReference type="NCBIfam" id="TIGR00658">
    <property type="entry name" value="orni_carb_tr"/>
    <property type="match status" value="1"/>
</dbReference>
<evidence type="ECO:0000313" key="10">
    <source>
        <dbReference type="EMBL" id="AZK90478.1"/>
    </source>
</evidence>
<feature type="binding site" evidence="7">
    <location>
        <position position="234"/>
    </location>
    <ligand>
        <name>L-ornithine</name>
        <dbReference type="ChEBI" id="CHEBI:46911"/>
    </ligand>
</feature>
<evidence type="ECO:0000256" key="7">
    <source>
        <dbReference type="HAMAP-Rule" id="MF_01109"/>
    </source>
</evidence>
<dbReference type="PANTHER" id="PTHR45753:SF1">
    <property type="entry name" value="ORNITHINE CARBAMOYLTRANSFERASE, CATABOLIC"/>
    <property type="match status" value="1"/>
</dbReference>
<dbReference type="InterPro" id="IPR006132">
    <property type="entry name" value="Asp/Orn_carbamoyltranf_P-bd"/>
</dbReference>
<dbReference type="RefSeq" id="WP_014918651.1">
    <property type="nucleotide sequence ID" value="NZ_CP019581.1"/>
</dbReference>
<dbReference type="Pfam" id="PF02729">
    <property type="entry name" value="OTCace_N"/>
    <property type="match status" value="1"/>
</dbReference>
<evidence type="ECO:0000259" key="8">
    <source>
        <dbReference type="Pfam" id="PF00185"/>
    </source>
</evidence>
<dbReference type="FunFam" id="3.40.50.1370:FF:000008">
    <property type="entry name" value="Ornithine carbamoyltransferase"/>
    <property type="match status" value="1"/>
</dbReference>
<evidence type="ECO:0000256" key="1">
    <source>
        <dbReference type="ARBA" id="ARBA00004496"/>
    </source>
</evidence>
<reference evidence="10 11" key="1">
    <citation type="submission" date="2017-02" db="EMBL/GenBank/DDBJ databases">
        <title>Complete genome sequence of Lactobacillus helveticus.</title>
        <authorList>
            <person name="Kim J.F."/>
            <person name="Chung Y."/>
            <person name="Kwak M."/>
        </authorList>
    </citation>
    <scope>NUCLEOTIDE SEQUENCE [LARGE SCALE GENOMIC DNA]</scope>
    <source>
        <strain evidence="10 11">LH5</strain>
    </source>
</reference>